<feature type="domain" description="HTH tetR-type" evidence="4">
    <location>
        <begin position="20"/>
        <end position="65"/>
    </location>
</feature>
<evidence type="ECO:0000313" key="6">
    <source>
        <dbReference type="EMBL" id="MBB6409240.1"/>
    </source>
</evidence>
<organism evidence="6 7">
    <name type="scientific">Mesorhizobium sangaii</name>
    <dbReference type="NCBI Taxonomy" id="505389"/>
    <lineage>
        <taxon>Bacteria</taxon>
        <taxon>Pseudomonadati</taxon>
        <taxon>Pseudomonadota</taxon>
        <taxon>Alphaproteobacteria</taxon>
        <taxon>Hyphomicrobiales</taxon>
        <taxon>Phyllobacteriaceae</taxon>
        <taxon>Mesorhizobium</taxon>
    </lineage>
</organism>
<keyword evidence="2" id="KW-0238">DNA-binding</keyword>
<evidence type="ECO:0000256" key="1">
    <source>
        <dbReference type="ARBA" id="ARBA00023015"/>
    </source>
</evidence>
<dbReference type="InterPro" id="IPR050109">
    <property type="entry name" value="HTH-type_TetR-like_transc_reg"/>
</dbReference>
<evidence type="ECO:0000313" key="7">
    <source>
        <dbReference type="Proteomes" id="UP000556329"/>
    </source>
</evidence>
<dbReference type="InterPro" id="IPR041478">
    <property type="entry name" value="TetR_C_27"/>
</dbReference>
<dbReference type="PANTHER" id="PTHR30055">
    <property type="entry name" value="HTH-TYPE TRANSCRIPTIONAL REGULATOR RUTR"/>
    <property type="match status" value="1"/>
</dbReference>
<sequence length="206" mass="22954">MMDLTSTTRNEPSADEKWPIIEAGMAACRLYGPSKTNVADIARLLGKSPASLYRIFPSKAAMWDAIAANFFENDLCITRLADSEPVTARDRLKETVLAQHRLKLQAFHSDHQMFKLIVLAANGNWQSFRHHRNRLHGQVGRLIRAGIGTREFPPTDVGAAASCFCASILVLWDPRLTWTLPSRDCELSAHQLVSFAVEALGRMHAT</sequence>
<dbReference type="EMBL" id="JACHEF010000002">
    <property type="protein sequence ID" value="MBB6409240.1"/>
    <property type="molecule type" value="Genomic_DNA"/>
</dbReference>
<dbReference type="InterPro" id="IPR009057">
    <property type="entry name" value="Homeodomain-like_sf"/>
</dbReference>
<comment type="caution">
    <text evidence="6">The sequence shown here is derived from an EMBL/GenBank/DDBJ whole genome shotgun (WGS) entry which is preliminary data.</text>
</comment>
<keyword evidence="1" id="KW-0805">Transcription regulation</keyword>
<evidence type="ECO:0000256" key="3">
    <source>
        <dbReference type="ARBA" id="ARBA00023163"/>
    </source>
</evidence>
<evidence type="ECO:0000259" key="4">
    <source>
        <dbReference type="Pfam" id="PF00440"/>
    </source>
</evidence>
<dbReference type="Gene3D" id="1.10.357.10">
    <property type="entry name" value="Tetracycline Repressor, domain 2"/>
    <property type="match status" value="1"/>
</dbReference>
<reference evidence="6 7" key="1">
    <citation type="submission" date="2020-08" db="EMBL/GenBank/DDBJ databases">
        <title>Genomic Encyclopedia of Type Strains, Phase IV (KMG-IV): sequencing the most valuable type-strain genomes for metagenomic binning, comparative biology and taxonomic classification.</title>
        <authorList>
            <person name="Goeker M."/>
        </authorList>
    </citation>
    <scope>NUCLEOTIDE SEQUENCE [LARGE SCALE GENOMIC DNA]</scope>
    <source>
        <strain evidence="6 7">DSM 100039</strain>
    </source>
</reference>
<dbReference type="GO" id="GO:0003700">
    <property type="term" value="F:DNA-binding transcription factor activity"/>
    <property type="evidence" value="ECO:0007669"/>
    <property type="project" value="TreeGrafter"/>
</dbReference>
<dbReference type="Proteomes" id="UP000556329">
    <property type="component" value="Unassembled WGS sequence"/>
</dbReference>
<dbReference type="AlphaFoldDB" id="A0A841PEK1"/>
<proteinExistence type="predicted"/>
<evidence type="ECO:0000256" key="2">
    <source>
        <dbReference type="ARBA" id="ARBA00023125"/>
    </source>
</evidence>
<name>A0A841PEK1_9HYPH</name>
<evidence type="ECO:0000259" key="5">
    <source>
        <dbReference type="Pfam" id="PF17935"/>
    </source>
</evidence>
<feature type="domain" description="Tetracyclin repressor-like C-terminal" evidence="5">
    <location>
        <begin position="88"/>
        <end position="189"/>
    </location>
</feature>
<dbReference type="Pfam" id="PF00440">
    <property type="entry name" value="TetR_N"/>
    <property type="match status" value="1"/>
</dbReference>
<dbReference type="InterPro" id="IPR036271">
    <property type="entry name" value="Tet_transcr_reg_TetR-rel_C_sf"/>
</dbReference>
<keyword evidence="3" id="KW-0804">Transcription</keyword>
<dbReference type="SUPFAM" id="SSF48498">
    <property type="entry name" value="Tetracyclin repressor-like, C-terminal domain"/>
    <property type="match status" value="1"/>
</dbReference>
<keyword evidence="7" id="KW-1185">Reference proteome</keyword>
<dbReference type="SUPFAM" id="SSF46689">
    <property type="entry name" value="Homeodomain-like"/>
    <property type="match status" value="1"/>
</dbReference>
<dbReference type="RefSeq" id="WP_246461433.1">
    <property type="nucleotide sequence ID" value="NZ_JACHEF010000002.1"/>
</dbReference>
<dbReference type="GO" id="GO:0000976">
    <property type="term" value="F:transcription cis-regulatory region binding"/>
    <property type="evidence" value="ECO:0007669"/>
    <property type="project" value="TreeGrafter"/>
</dbReference>
<dbReference type="Pfam" id="PF17935">
    <property type="entry name" value="TetR_C_27"/>
    <property type="match status" value="1"/>
</dbReference>
<gene>
    <name evidence="6" type="ORF">HNQ71_001905</name>
</gene>
<protein>
    <submittedName>
        <fullName evidence="6">AcrR family transcriptional regulator</fullName>
    </submittedName>
</protein>
<dbReference type="PANTHER" id="PTHR30055:SF151">
    <property type="entry name" value="TRANSCRIPTIONAL REGULATORY PROTEIN"/>
    <property type="match status" value="1"/>
</dbReference>
<accession>A0A841PEK1</accession>
<dbReference type="InterPro" id="IPR001647">
    <property type="entry name" value="HTH_TetR"/>
</dbReference>